<name>A0A4P6JQJ9_KTERU</name>
<dbReference type="Pfam" id="PF02517">
    <property type="entry name" value="Rce1-like"/>
    <property type="match status" value="1"/>
</dbReference>
<evidence type="ECO:0000259" key="2">
    <source>
        <dbReference type="Pfam" id="PF02517"/>
    </source>
</evidence>
<feature type="domain" description="CAAX prenyl protease 2/Lysostaphin resistance protein A-like" evidence="2">
    <location>
        <begin position="107"/>
        <end position="202"/>
    </location>
</feature>
<dbReference type="GO" id="GO:0004175">
    <property type="term" value="F:endopeptidase activity"/>
    <property type="evidence" value="ECO:0007669"/>
    <property type="project" value="UniProtKB-ARBA"/>
</dbReference>
<keyword evidence="3" id="KW-0378">Hydrolase</keyword>
<keyword evidence="1" id="KW-1133">Transmembrane helix</keyword>
<dbReference type="InterPro" id="IPR003675">
    <property type="entry name" value="Rce1/LyrA-like_dom"/>
</dbReference>
<keyword evidence="1" id="KW-0812">Transmembrane</keyword>
<accession>A0A4P6JQJ9</accession>
<organism evidence="3 4">
    <name type="scientific">Ktedonosporobacter rubrisoli</name>
    <dbReference type="NCBI Taxonomy" id="2509675"/>
    <lineage>
        <taxon>Bacteria</taxon>
        <taxon>Bacillati</taxon>
        <taxon>Chloroflexota</taxon>
        <taxon>Ktedonobacteria</taxon>
        <taxon>Ktedonobacterales</taxon>
        <taxon>Ktedonosporobacteraceae</taxon>
        <taxon>Ktedonosporobacter</taxon>
    </lineage>
</organism>
<evidence type="ECO:0000256" key="1">
    <source>
        <dbReference type="SAM" id="Phobius"/>
    </source>
</evidence>
<feature type="transmembrane region" description="Helical" evidence="1">
    <location>
        <begin position="190"/>
        <end position="211"/>
    </location>
</feature>
<dbReference type="GO" id="GO:0008237">
    <property type="term" value="F:metallopeptidase activity"/>
    <property type="evidence" value="ECO:0007669"/>
    <property type="project" value="UniProtKB-KW"/>
</dbReference>
<proteinExistence type="predicted"/>
<gene>
    <name evidence="3" type="ORF">EPA93_17595</name>
</gene>
<dbReference type="AlphaFoldDB" id="A0A4P6JQJ9"/>
<feature type="transmembrane region" description="Helical" evidence="1">
    <location>
        <begin position="217"/>
        <end position="238"/>
    </location>
</feature>
<dbReference type="Proteomes" id="UP000290365">
    <property type="component" value="Chromosome"/>
</dbReference>
<dbReference type="KEGG" id="kbs:EPA93_17595"/>
<evidence type="ECO:0000313" key="3">
    <source>
        <dbReference type="EMBL" id="QBD77707.1"/>
    </source>
</evidence>
<keyword evidence="4" id="KW-1185">Reference proteome</keyword>
<dbReference type="EMBL" id="CP035758">
    <property type="protein sequence ID" value="QBD77707.1"/>
    <property type="molecule type" value="Genomic_DNA"/>
</dbReference>
<reference evidence="3 4" key="1">
    <citation type="submission" date="2019-01" db="EMBL/GenBank/DDBJ databases">
        <title>Ktedonosporobacter rubrisoli SCAWS-G2.</title>
        <authorList>
            <person name="Huang Y."/>
            <person name="Yan B."/>
        </authorList>
    </citation>
    <scope>NUCLEOTIDE SEQUENCE [LARGE SCALE GENOMIC DNA]</scope>
    <source>
        <strain evidence="3 4">SCAWS-G2</strain>
    </source>
</reference>
<feature type="transmembrane region" description="Helical" evidence="1">
    <location>
        <begin position="12"/>
        <end position="35"/>
    </location>
</feature>
<feature type="transmembrane region" description="Helical" evidence="1">
    <location>
        <begin position="70"/>
        <end position="92"/>
    </location>
</feature>
<dbReference type="OrthoDB" id="3693644at2"/>
<keyword evidence="1" id="KW-0472">Membrane</keyword>
<dbReference type="GO" id="GO:0080120">
    <property type="term" value="P:CAAX-box protein maturation"/>
    <property type="evidence" value="ECO:0007669"/>
    <property type="project" value="UniProtKB-ARBA"/>
</dbReference>
<dbReference type="GO" id="GO:0006508">
    <property type="term" value="P:proteolysis"/>
    <property type="evidence" value="ECO:0007669"/>
    <property type="project" value="UniProtKB-KW"/>
</dbReference>
<keyword evidence="3" id="KW-0482">Metalloprotease</keyword>
<feature type="transmembrane region" description="Helical" evidence="1">
    <location>
        <begin position="104"/>
        <end position="121"/>
    </location>
</feature>
<sequence>METADMKIAGRIVLAILGPLVTVALFIMPVLLFHAYSWLKVAIYIGEISGALLLIGWYRKTTSLDFGLKIIGSWSGLLWCILYLFIRVAAWIVLIPQVRIETNWHILLIQAGFFLLLNAMGEEIHFRGLLFSSLSSGLWSRSVLIAAFVSSGIFALFHILDFLSSGWLWFFLIACDGLALCAIRIKTKSVFWSVLVHGILNLCTGSLFIGAQTVDDAVVYLYMAVVVIIDLLFFIFLFNQAHRQQEQAGALIPSQAS</sequence>
<protein>
    <submittedName>
        <fullName evidence="3">CPBP family intramembrane metalloprotease</fullName>
    </submittedName>
</protein>
<evidence type="ECO:0000313" key="4">
    <source>
        <dbReference type="Proteomes" id="UP000290365"/>
    </source>
</evidence>
<feature type="transmembrane region" description="Helical" evidence="1">
    <location>
        <begin position="41"/>
        <end position="58"/>
    </location>
</feature>
<feature type="transmembrane region" description="Helical" evidence="1">
    <location>
        <begin position="142"/>
        <end position="160"/>
    </location>
</feature>
<feature type="transmembrane region" description="Helical" evidence="1">
    <location>
        <begin position="166"/>
        <end position="183"/>
    </location>
</feature>
<keyword evidence="3" id="KW-0645">Protease</keyword>